<accession>Q0TW55</accession>
<dbReference type="AlphaFoldDB" id="Q0TW55"/>
<dbReference type="GeneID" id="5983235"/>
<dbReference type="InParanoid" id="Q0TW55"/>
<dbReference type="RefSeq" id="XP_001806305.1">
    <property type="nucleotide sequence ID" value="XM_001806253.1"/>
</dbReference>
<proteinExistence type="predicted"/>
<name>Q0TW55_PHANO</name>
<sequence>MCNSPIFEMEVAKLIDYDVSRGKERLRTFDDKQIKAIEDTLACAEARLGPHLKQNTTTR</sequence>
<dbReference type="Proteomes" id="UP000001055">
    <property type="component" value="Unassembled WGS sequence"/>
</dbReference>
<evidence type="ECO:0000313" key="1">
    <source>
        <dbReference type="EMBL" id="EAT76364.1"/>
    </source>
</evidence>
<evidence type="ECO:0000313" key="2">
    <source>
        <dbReference type="Proteomes" id="UP000001055"/>
    </source>
</evidence>
<protein>
    <submittedName>
        <fullName evidence="1">Uncharacterized protein</fullName>
    </submittedName>
</protein>
<dbReference type="EMBL" id="CH445368">
    <property type="protein sequence ID" value="EAT76364.1"/>
    <property type="molecule type" value="Genomic_DNA"/>
</dbReference>
<organism evidence="1 2">
    <name type="scientific">Phaeosphaeria nodorum (strain SN15 / ATCC MYA-4574 / FGSC 10173)</name>
    <name type="common">Glume blotch fungus</name>
    <name type="synonym">Parastagonospora nodorum</name>
    <dbReference type="NCBI Taxonomy" id="321614"/>
    <lineage>
        <taxon>Eukaryota</taxon>
        <taxon>Fungi</taxon>
        <taxon>Dikarya</taxon>
        <taxon>Ascomycota</taxon>
        <taxon>Pezizomycotina</taxon>
        <taxon>Dothideomycetes</taxon>
        <taxon>Pleosporomycetidae</taxon>
        <taxon>Pleosporales</taxon>
        <taxon>Pleosporineae</taxon>
        <taxon>Phaeosphaeriaceae</taxon>
        <taxon>Parastagonospora</taxon>
    </lineage>
</organism>
<reference evidence="2" key="1">
    <citation type="journal article" date="2007" name="Plant Cell">
        <title>Dothideomycete-plant interactions illuminated by genome sequencing and EST analysis of the wheat pathogen Stagonospora nodorum.</title>
        <authorList>
            <person name="Hane J.K."/>
            <person name="Lowe R.G."/>
            <person name="Solomon P.S."/>
            <person name="Tan K.C."/>
            <person name="Schoch C.L."/>
            <person name="Spatafora J.W."/>
            <person name="Crous P.W."/>
            <person name="Kodira C."/>
            <person name="Birren B.W."/>
            <person name="Galagan J.E."/>
            <person name="Torriani S.F."/>
            <person name="McDonald B.A."/>
            <person name="Oliver R.P."/>
        </authorList>
    </citation>
    <scope>NUCLEOTIDE SEQUENCE [LARGE SCALE GENOMIC DNA]</scope>
    <source>
        <strain evidence="2">SN15 / ATCC MYA-4574 / FGSC 10173</strain>
    </source>
</reference>
<dbReference type="KEGG" id="pno:SNOG_16180"/>
<gene>
    <name evidence="1" type="ORF">SNOG_16180</name>
</gene>